<dbReference type="Proteomes" id="UP000028302">
    <property type="component" value="Unassembled WGS sequence"/>
</dbReference>
<dbReference type="GO" id="GO:0016491">
    <property type="term" value="F:oxidoreductase activity"/>
    <property type="evidence" value="ECO:0007669"/>
    <property type="project" value="UniProtKB-KW"/>
</dbReference>
<organism evidence="3 4">
    <name type="scientific">Salinisphaera hydrothermalis (strain C41B8)</name>
    <dbReference type="NCBI Taxonomy" id="1304275"/>
    <lineage>
        <taxon>Bacteria</taxon>
        <taxon>Pseudomonadati</taxon>
        <taxon>Pseudomonadota</taxon>
        <taxon>Gammaproteobacteria</taxon>
        <taxon>Salinisphaerales</taxon>
        <taxon>Salinisphaeraceae</taxon>
        <taxon>Salinisphaera</taxon>
    </lineage>
</organism>
<dbReference type="InterPro" id="IPR036188">
    <property type="entry name" value="FAD/NAD-bd_sf"/>
</dbReference>
<proteinExistence type="predicted"/>
<name>A0A084IMS0_SALHC</name>
<evidence type="ECO:0000259" key="2">
    <source>
        <dbReference type="Pfam" id="PF01266"/>
    </source>
</evidence>
<dbReference type="eggNOG" id="COG0665">
    <property type="taxonomic scope" value="Bacteria"/>
</dbReference>
<evidence type="ECO:0000313" key="4">
    <source>
        <dbReference type="Proteomes" id="UP000028302"/>
    </source>
</evidence>
<feature type="domain" description="FAD dependent oxidoreductase" evidence="2">
    <location>
        <begin position="40"/>
        <end position="389"/>
    </location>
</feature>
<dbReference type="SUPFAM" id="SSF51905">
    <property type="entry name" value="FAD/NAD(P)-binding domain"/>
    <property type="match status" value="1"/>
</dbReference>
<reference evidence="3 4" key="1">
    <citation type="submission" date="2013-03" db="EMBL/GenBank/DDBJ databases">
        <title>Salinisphaera hydrothermalis C41B8 Genome Sequencing.</title>
        <authorList>
            <person name="Li C."/>
            <person name="Lai Q."/>
            <person name="Shao Z."/>
        </authorList>
    </citation>
    <scope>NUCLEOTIDE SEQUENCE [LARGE SCALE GENOMIC DNA]</scope>
    <source>
        <strain evidence="3 4">C41B8</strain>
    </source>
</reference>
<dbReference type="PANTHER" id="PTHR13847:SF275">
    <property type="entry name" value="GAMMA-GLUTAMYLPUTRESCINE OXIDOREDUCTASE"/>
    <property type="match status" value="1"/>
</dbReference>
<evidence type="ECO:0000256" key="1">
    <source>
        <dbReference type="ARBA" id="ARBA00023002"/>
    </source>
</evidence>
<dbReference type="Pfam" id="PF01266">
    <property type="entry name" value="DAO"/>
    <property type="match status" value="1"/>
</dbReference>
<dbReference type="GO" id="GO:0005737">
    <property type="term" value="C:cytoplasm"/>
    <property type="evidence" value="ECO:0007669"/>
    <property type="project" value="TreeGrafter"/>
</dbReference>
<evidence type="ECO:0000313" key="3">
    <source>
        <dbReference type="EMBL" id="KEZ78004.1"/>
    </source>
</evidence>
<dbReference type="Gene3D" id="3.30.9.10">
    <property type="entry name" value="D-Amino Acid Oxidase, subunit A, domain 2"/>
    <property type="match status" value="1"/>
</dbReference>
<dbReference type="STRING" id="1304275.C41B8_06907"/>
<keyword evidence="1" id="KW-0560">Oxidoreductase</keyword>
<dbReference type="PATRIC" id="fig|1304275.5.peg.1412"/>
<sequence length="435" mass="46859">MSRNPNNQTFPAPHAPSYYAATAHTAPERPPLAGAVNTQVCVVGAGFSGLATAVSLAERGYQVVVVEASHVGWGASGRNGGQLVNGYSRDLDVVESRYGAQAAQALGSMAFEGAAIIRERVARYGIDCDLRDGGVFAALNDNQLDELKTRVKSWQSYGNDELQMLDERAIREHSNTDLYVGGLLDKRGGHLHPLNLALGEAAALESLGGVIYERSPVTSVQSGSKPMVHTAGGQVRADTVVVCGNAYLGKAVPALRDRVMPVATQVMATEPLGAETANRLMPAGSCVEDCNYMLDYYRMSADHRLLFGGGTVYGGTTPADIEAKLRPHLARTFPELAKARIDYAWSGNFALTLTRIPHMGELEDNVYFTHGYSGHGVTTTHLAGRLLAEAIDGEHERFEAFAALRNYPFPGGRLFRVPLSVLGSWYYQAREKMGL</sequence>
<dbReference type="RefSeq" id="WP_051883206.1">
    <property type="nucleotide sequence ID" value="NZ_APNK01000007.1"/>
</dbReference>
<comment type="caution">
    <text evidence="3">The sequence shown here is derived from an EMBL/GenBank/DDBJ whole genome shotgun (WGS) entry which is preliminary data.</text>
</comment>
<dbReference type="AlphaFoldDB" id="A0A084IMS0"/>
<dbReference type="PANTHER" id="PTHR13847">
    <property type="entry name" value="SARCOSINE DEHYDROGENASE-RELATED"/>
    <property type="match status" value="1"/>
</dbReference>
<dbReference type="EMBL" id="APNK01000007">
    <property type="protein sequence ID" value="KEZ78004.1"/>
    <property type="molecule type" value="Genomic_DNA"/>
</dbReference>
<dbReference type="InterPro" id="IPR006076">
    <property type="entry name" value="FAD-dep_OxRdtase"/>
</dbReference>
<gene>
    <name evidence="3" type="ORF">C41B8_06907</name>
</gene>
<keyword evidence="4" id="KW-1185">Reference proteome</keyword>
<dbReference type="OrthoDB" id="311718at2"/>
<dbReference type="Gene3D" id="3.50.50.60">
    <property type="entry name" value="FAD/NAD(P)-binding domain"/>
    <property type="match status" value="1"/>
</dbReference>
<accession>A0A084IMS0</accession>
<protein>
    <submittedName>
        <fullName evidence="3">Gamma-glutamylputrescine oxidoreductase</fullName>
    </submittedName>
</protein>